<accession>H2Y9K8</accession>
<dbReference type="AlphaFoldDB" id="H2Y9K8"/>
<name>H2Y9K8_CIOSA</name>
<reference evidence="1" key="2">
    <citation type="submission" date="2025-08" db="UniProtKB">
        <authorList>
            <consortium name="Ensembl"/>
        </authorList>
    </citation>
    <scope>IDENTIFICATION</scope>
</reference>
<organism evidence="1 2">
    <name type="scientific">Ciona savignyi</name>
    <name type="common">Pacific transparent sea squirt</name>
    <dbReference type="NCBI Taxonomy" id="51511"/>
    <lineage>
        <taxon>Eukaryota</taxon>
        <taxon>Metazoa</taxon>
        <taxon>Chordata</taxon>
        <taxon>Tunicata</taxon>
        <taxon>Ascidiacea</taxon>
        <taxon>Phlebobranchia</taxon>
        <taxon>Cionidae</taxon>
        <taxon>Ciona</taxon>
    </lineage>
</organism>
<sequence length="70" mass="7743">LVWRNNDVIIGESNLLHIDDDNLLCVRSSAVGGFHCIIDDVLNSLTSLGTPSAVWHRVHRVLHFRLGVGV</sequence>
<dbReference type="Proteomes" id="UP000007875">
    <property type="component" value="Unassembled WGS sequence"/>
</dbReference>
<dbReference type="InParanoid" id="H2Y9K8"/>
<evidence type="ECO:0000313" key="1">
    <source>
        <dbReference type="Ensembl" id="ENSCSAVP00000002006.1"/>
    </source>
</evidence>
<evidence type="ECO:0000313" key="2">
    <source>
        <dbReference type="Proteomes" id="UP000007875"/>
    </source>
</evidence>
<keyword evidence="2" id="KW-1185">Reference proteome</keyword>
<reference evidence="1" key="3">
    <citation type="submission" date="2025-09" db="UniProtKB">
        <authorList>
            <consortium name="Ensembl"/>
        </authorList>
    </citation>
    <scope>IDENTIFICATION</scope>
</reference>
<dbReference type="HOGENOM" id="CLU_2764342_0_0_1"/>
<dbReference type="Ensembl" id="ENSCSAVT00000002041.1">
    <property type="protein sequence ID" value="ENSCSAVP00000002006.1"/>
    <property type="gene ID" value="ENSCSAVG00000001174.1"/>
</dbReference>
<reference evidence="2" key="1">
    <citation type="submission" date="2003-08" db="EMBL/GenBank/DDBJ databases">
        <authorList>
            <person name="Birren B."/>
            <person name="Nusbaum C."/>
            <person name="Abebe A."/>
            <person name="Abouelleil A."/>
            <person name="Adekoya E."/>
            <person name="Ait-zahra M."/>
            <person name="Allen N."/>
            <person name="Allen T."/>
            <person name="An P."/>
            <person name="Anderson M."/>
            <person name="Anderson S."/>
            <person name="Arachchi H."/>
            <person name="Armbruster J."/>
            <person name="Bachantsang P."/>
            <person name="Baldwin J."/>
            <person name="Barry A."/>
            <person name="Bayul T."/>
            <person name="Blitshsteyn B."/>
            <person name="Bloom T."/>
            <person name="Blye J."/>
            <person name="Boguslavskiy L."/>
            <person name="Borowsky M."/>
            <person name="Boukhgalter B."/>
            <person name="Brunache A."/>
            <person name="Butler J."/>
            <person name="Calixte N."/>
            <person name="Calvo S."/>
            <person name="Camarata J."/>
            <person name="Campo K."/>
            <person name="Chang J."/>
            <person name="Cheshatsang Y."/>
            <person name="Citroen M."/>
            <person name="Collymore A."/>
            <person name="Considine T."/>
            <person name="Cook A."/>
            <person name="Cooke P."/>
            <person name="Corum B."/>
            <person name="Cuomo C."/>
            <person name="David R."/>
            <person name="Dawoe T."/>
            <person name="Degray S."/>
            <person name="Dodge S."/>
            <person name="Dooley K."/>
            <person name="Dorje P."/>
            <person name="Dorjee K."/>
            <person name="Dorris L."/>
            <person name="Duffey N."/>
            <person name="Dupes A."/>
            <person name="Elkins T."/>
            <person name="Engels R."/>
            <person name="Erickson J."/>
            <person name="Farina A."/>
            <person name="Faro S."/>
            <person name="Ferreira P."/>
            <person name="Fischer H."/>
            <person name="Fitzgerald M."/>
            <person name="Foley K."/>
            <person name="Gage D."/>
            <person name="Galagan J."/>
            <person name="Gearin G."/>
            <person name="Gnerre S."/>
            <person name="Gnirke A."/>
            <person name="Goyette A."/>
            <person name="Graham J."/>
            <person name="Grandbois E."/>
            <person name="Gyaltsen K."/>
            <person name="Hafez N."/>
            <person name="Hagopian D."/>
            <person name="Hagos B."/>
            <person name="Hall J."/>
            <person name="Hatcher B."/>
            <person name="Heller A."/>
            <person name="Higgins H."/>
            <person name="Honan T."/>
            <person name="Horn A."/>
            <person name="Houde N."/>
            <person name="Hughes L."/>
            <person name="Hulme W."/>
            <person name="Husby E."/>
            <person name="Iliev I."/>
            <person name="Jaffe D."/>
            <person name="Jones C."/>
            <person name="Kamal M."/>
            <person name="Kamat A."/>
            <person name="Kamvysselis M."/>
            <person name="Karlsson E."/>
            <person name="Kells C."/>
            <person name="Kieu A."/>
            <person name="Kisner P."/>
            <person name="Kodira C."/>
            <person name="Kulbokas E."/>
            <person name="Labutti K."/>
            <person name="Lama D."/>
            <person name="Landers T."/>
            <person name="Leger J."/>
            <person name="Levine S."/>
            <person name="Lewis D."/>
            <person name="Lewis T."/>
            <person name="Lindblad-toh K."/>
            <person name="Liu X."/>
            <person name="Lokyitsang T."/>
            <person name="Lokyitsang Y."/>
            <person name="Lucien O."/>
            <person name="Lui A."/>
            <person name="Ma L.J."/>
            <person name="Mabbitt R."/>
            <person name="Macdonald J."/>
            <person name="Maclean C."/>
            <person name="Major J."/>
            <person name="Manning J."/>
            <person name="Marabella R."/>
            <person name="Maru K."/>
            <person name="Matthews C."/>
            <person name="Mauceli E."/>
            <person name="Mccarthy M."/>
            <person name="Mcdonough S."/>
            <person name="Mcghee T."/>
            <person name="Meldrim J."/>
            <person name="Meneus L."/>
            <person name="Mesirov J."/>
            <person name="Mihalev A."/>
            <person name="Mihova T."/>
            <person name="Mikkelsen T."/>
            <person name="Mlenga V."/>
            <person name="Moru K."/>
            <person name="Mozes J."/>
            <person name="Mulrain L."/>
            <person name="Munson G."/>
            <person name="Naylor J."/>
            <person name="Newes C."/>
            <person name="Nguyen C."/>
            <person name="Nguyen N."/>
            <person name="Nguyen T."/>
            <person name="Nicol R."/>
            <person name="Nielsen C."/>
            <person name="Nizzari M."/>
            <person name="Norbu C."/>
            <person name="Norbu N."/>
            <person name="O'donnell P."/>
            <person name="Okoawo O."/>
            <person name="O'leary S."/>
            <person name="Omotosho B."/>
            <person name="O'neill K."/>
            <person name="Osman S."/>
            <person name="Parker S."/>
            <person name="Perrin D."/>
            <person name="Phunkhang P."/>
            <person name="Piqani B."/>
            <person name="Purcell S."/>
            <person name="Rachupka T."/>
            <person name="Ramasamy U."/>
            <person name="Rameau R."/>
            <person name="Ray V."/>
            <person name="Raymond C."/>
            <person name="Retta R."/>
            <person name="Richardson S."/>
            <person name="Rise C."/>
            <person name="Rodriguez J."/>
            <person name="Rogers J."/>
            <person name="Rogov P."/>
            <person name="Rutman M."/>
            <person name="Schupbach R."/>
            <person name="Seaman C."/>
            <person name="Settipalli S."/>
            <person name="Sharpe T."/>
            <person name="Sheridan J."/>
            <person name="Sherpa N."/>
            <person name="Shi J."/>
            <person name="Smirnov S."/>
            <person name="Smith C."/>
            <person name="Sougnez C."/>
            <person name="Spencer B."/>
            <person name="Stalker J."/>
            <person name="Stange-thomann N."/>
            <person name="Stavropoulos S."/>
            <person name="Stetson K."/>
            <person name="Stone C."/>
            <person name="Stone S."/>
            <person name="Stubbs M."/>
            <person name="Talamas J."/>
            <person name="Tchuinga P."/>
            <person name="Tenzing P."/>
            <person name="Tesfaye S."/>
            <person name="Theodore J."/>
            <person name="Thoulutsang Y."/>
            <person name="Topham K."/>
            <person name="Towey S."/>
            <person name="Tsamla T."/>
            <person name="Tsomo N."/>
            <person name="Vallee D."/>
            <person name="Vassiliev H."/>
            <person name="Venkataraman V."/>
            <person name="Vinson J."/>
            <person name="Vo A."/>
            <person name="Wade C."/>
            <person name="Wang S."/>
            <person name="Wangchuk T."/>
            <person name="Wangdi T."/>
            <person name="Whittaker C."/>
            <person name="Wilkinson J."/>
            <person name="Wu Y."/>
            <person name="Wyman D."/>
            <person name="Yadav S."/>
            <person name="Yang S."/>
            <person name="Yang X."/>
            <person name="Yeager S."/>
            <person name="Yee E."/>
            <person name="Young G."/>
            <person name="Zainoun J."/>
            <person name="Zembeck L."/>
            <person name="Zimmer A."/>
            <person name="Zody M."/>
            <person name="Lander E."/>
        </authorList>
    </citation>
    <scope>NUCLEOTIDE SEQUENCE [LARGE SCALE GENOMIC DNA]</scope>
</reference>
<proteinExistence type="predicted"/>
<protein>
    <submittedName>
        <fullName evidence="1">Uncharacterized protein</fullName>
    </submittedName>
</protein>